<proteinExistence type="predicted"/>
<dbReference type="CDD" id="cd00084">
    <property type="entry name" value="HMG-box_SF"/>
    <property type="match status" value="1"/>
</dbReference>
<protein>
    <recommendedName>
        <fullName evidence="3">HMG box domain-containing protein</fullName>
    </recommendedName>
</protein>
<dbReference type="OrthoDB" id="642895at2759"/>
<keyword evidence="2" id="KW-1185">Reference proteome</keyword>
<dbReference type="EMBL" id="PQFF01000057">
    <property type="protein sequence ID" value="RHZ85756.1"/>
    <property type="molecule type" value="Genomic_DNA"/>
</dbReference>
<name>A0A397JIG4_9GLOM</name>
<evidence type="ECO:0000313" key="1">
    <source>
        <dbReference type="EMBL" id="RHZ85756.1"/>
    </source>
</evidence>
<dbReference type="Proteomes" id="UP000266861">
    <property type="component" value="Unassembled WGS sequence"/>
</dbReference>
<accession>A0A397JIG4</accession>
<gene>
    <name evidence="1" type="ORF">Glove_60g92</name>
</gene>
<evidence type="ECO:0008006" key="3">
    <source>
        <dbReference type="Google" id="ProtNLM"/>
    </source>
</evidence>
<organism evidence="1 2">
    <name type="scientific">Diversispora epigaea</name>
    <dbReference type="NCBI Taxonomy" id="1348612"/>
    <lineage>
        <taxon>Eukaryota</taxon>
        <taxon>Fungi</taxon>
        <taxon>Fungi incertae sedis</taxon>
        <taxon>Mucoromycota</taxon>
        <taxon>Glomeromycotina</taxon>
        <taxon>Glomeromycetes</taxon>
        <taxon>Diversisporales</taxon>
        <taxon>Diversisporaceae</taxon>
        <taxon>Diversispora</taxon>
    </lineage>
</organism>
<dbReference type="STRING" id="1348612.A0A397JIG4"/>
<reference evidence="1 2" key="1">
    <citation type="submission" date="2018-08" db="EMBL/GenBank/DDBJ databases">
        <title>Genome and evolution of the arbuscular mycorrhizal fungus Diversispora epigaea (formerly Glomus versiforme) and its bacterial endosymbionts.</title>
        <authorList>
            <person name="Sun X."/>
            <person name="Fei Z."/>
            <person name="Harrison M."/>
        </authorList>
    </citation>
    <scope>NUCLEOTIDE SEQUENCE [LARGE SCALE GENOMIC DNA]</scope>
    <source>
        <strain evidence="1 2">IT104</strain>
    </source>
</reference>
<dbReference type="AlphaFoldDB" id="A0A397JIG4"/>
<evidence type="ECO:0000313" key="2">
    <source>
        <dbReference type="Proteomes" id="UP000266861"/>
    </source>
</evidence>
<comment type="caution">
    <text evidence="1">The sequence shown here is derived from an EMBL/GenBank/DDBJ whole genome shotgun (WGS) entry which is preliminary data.</text>
</comment>
<sequence>MIDKIEKIKTIARNFNRNTIHPPPPLNPSTIGDSRKRNAYDIFLKNVVQELKRQNVTDKIIIRKVIEILWRNSSTNERMAYRILARNINLLLSHDKSIAGENWIQEPIHISIKHLYEEFKTPVEERIQLCDDNLDESCLEKLNLEFERLREIMRTIIHKALKVLLSLSLFIIYSQLVDLWDDVWFLIVNAMDFSKAYKKIINFYLQFESAEKIYELLPQEVSRLQELYACQLRK</sequence>